<dbReference type="AlphaFoldDB" id="A0A4Y2HRS2"/>
<sequence length="116" mass="13477">MKRYHCRKGEVGTKIRCSSHYRFNSSQEFRSLVQNRKGEGDQTALSPLPLMNRIMQEKAEDVRYLFAYNPFQRKLGNTSGTEMVTECNGSSEDDFLNENFEKCNCLEKDCGLKYDL</sequence>
<proteinExistence type="predicted"/>
<protein>
    <submittedName>
        <fullName evidence="1">Uncharacterized protein</fullName>
    </submittedName>
</protein>
<accession>A0A4Y2HRS2</accession>
<dbReference type="Proteomes" id="UP000499080">
    <property type="component" value="Unassembled WGS sequence"/>
</dbReference>
<dbReference type="OrthoDB" id="6779410at2759"/>
<organism evidence="1 2">
    <name type="scientific">Araneus ventricosus</name>
    <name type="common">Orbweaver spider</name>
    <name type="synonym">Epeira ventricosa</name>
    <dbReference type="NCBI Taxonomy" id="182803"/>
    <lineage>
        <taxon>Eukaryota</taxon>
        <taxon>Metazoa</taxon>
        <taxon>Ecdysozoa</taxon>
        <taxon>Arthropoda</taxon>
        <taxon>Chelicerata</taxon>
        <taxon>Arachnida</taxon>
        <taxon>Araneae</taxon>
        <taxon>Araneomorphae</taxon>
        <taxon>Entelegynae</taxon>
        <taxon>Araneoidea</taxon>
        <taxon>Araneidae</taxon>
        <taxon>Araneus</taxon>
    </lineage>
</organism>
<evidence type="ECO:0000313" key="2">
    <source>
        <dbReference type="Proteomes" id="UP000499080"/>
    </source>
</evidence>
<evidence type="ECO:0000313" key="1">
    <source>
        <dbReference type="EMBL" id="GBM67739.1"/>
    </source>
</evidence>
<gene>
    <name evidence="1" type="ORF">AVEN_188580_1</name>
</gene>
<dbReference type="EMBL" id="BGPR01002099">
    <property type="protein sequence ID" value="GBM67739.1"/>
    <property type="molecule type" value="Genomic_DNA"/>
</dbReference>
<keyword evidence="2" id="KW-1185">Reference proteome</keyword>
<name>A0A4Y2HRS2_ARAVE</name>
<reference evidence="1 2" key="1">
    <citation type="journal article" date="2019" name="Sci. Rep.">
        <title>Orb-weaving spider Araneus ventricosus genome elucidates the spidroin gene catalogue.</title>
        <authorList>
            <person name="Kono N."/>
            <person name="Nakamura H."/>
            <person name="Ohtoshi R."/>
            <person name="Moran D.A.P."/>
            <person name="Shinohara A."/>
            <person name="Yoshida Y."/>
            <person name="Fujiwara M."/>
            <person name="Mori M."/>
            <person name="Tomita M."/>
            <person name="Arakawa K."/>
        </authorList>
    </citation>
    <scope>NUCLEOTIDE SEQUENCE [LARGE SCALE GENOMIC DNA]</scope>
</reference>
<comment type="caution">
    <text evidence="1">The sequence shown here is derived from an EMBL/GenBank/DDBJ whole genome shotgun (WGS) entry which is preliminary data.</text>
</comment>